<feature type="transmembrane region" description="Helical" evidence="6">
    <location>
        <begin position="113"/>
        <end position="134"/>
    </location>
</feature>
<evidence type="ECO:0000256" key="2">
    <source>
        <dbReference type="ARBA" id="ARBA00022475"/>
    </source>
</evidence>
<dbReference type="eggNOG" id="COG1280">
    <property type="taxonomic scope" value="Bacteria"/>
</dbReference>
<feature type="transmembrane region" description="Helical" evidence="6">
    <location>
        <begin position="74"/>
        <end position="92"/>
    </location>
</feature>
<feature type="transmembrane region" description="Helical" evidence="6">
    <location>
        <begin position="186"/>
        <end position="205"/>
    </location>
</feature>
<dbReference type="Proteomes" id="UP000009881">
    <property type="component" value="Unassembled WGS sequence"/>
</dbReference>
<feature type="transmembrane region" description="Helical" evidence="6">
    <location>
        <begin position="154"/>
        <end position="174"/>
    </location>
</feature>
<comment type="caution">
    <text evidence="7">The sequence shown here is derived from an EMBL/GenBank/DDBJ whole genome shotgun (WGS) entry which is preliminary data.</text>
</comment>
<dbReference type="AlphaFoldDB" id="K9GQ55"/>
<evidence type="ECO:0000313" key="8">
    <source>
        <dbReference type="Proteomes" id="UP000009881"/>
    </source>
</evidence>
<dbReference type="RefSeq" id="WP_009542478.1">
    <property type="nucleotide sequence ID" value="NZ_ANHY01000022.1"/>
</dbReference>
<feature type="transmembrane region" description="Helical" evidence="6">
    <location>
        <begin position="39"/>
        <end position="68"/>
    </location>
</feature>
<evidence type="ECO:0000313" key="7">
    <source>
        <dbReference type="EMBL" id="EKV26859.1"/>
    </source>
</evidence>
<evidence type="ECO:0000256" key="1">
    <source>
        <dbReference type="ARBA" id="ARBA00004651"/>
    </source>
</evidence>
<protein>
    <submittedName>
        <fullName evidence="7">Amino acid transporter</fullName>
    </submittedName>
</protein>
<dbReference type="PANTHER" id="PTHR30086:SF20">
    <property type="entry name" value="ARGININE EXPORTER PROTEIN ARGO-RELATED"/>
    <property type="match status" value="1"/>
</dbReference>
<dbReference type="PATRIC" id="fig|1238182.3.peg.4036"/>
<feature type="transmembrane region" description="Helical" evidence="6">
    <location>
        <begin position="6"/>
        <end position="32"/>
    </location>
</feature>
<evidence type="ECO:0000256" key="5">
    <source>
        <dbReference type="ARBA" id="ARBA00023136"/>
    </source>
</evidence>
<name>K9GQ55_9PROT</name>
<dbReference type="GO" id="GO:0015171">
    <property type="term" value="F:amino acid transmembrane transporter activity"/>
    <property type="evidence" value="ECO:0007669"/>
    <property type="project" value="TreeGrafter"/>
</dbReference>
<keyword evidence="4 6" id="KW-1133">Transmembrane helix</keyword>
<dbReference type="STRING" id="1238182.C882_2082"/>
<evidence type="ECO:0000256" key="3">
    <source>
        <dbReference type="ARBA" id="ARBA00022692"/>
    </source>
</evidence>
<dbReference type="EMBL" id="ANHY01000022">
    <property type="protein sequence ID" value="EKV26859.1"/>
    <property type="molecule type" value="Genomic_DNA"/>
</dbReference>
<evidence type="ECO:0000256" key="6">
    <source>
        <dbReference type="SAM" id="Phobius"/>
    </source>
</evidence>
<gene>
    <name evidence="7" type="ORF">C882_2082</name>
</gene>
<evidence type="ECO:0000256" key="4">
    <source>
        <dbReference type="ARBA" id="ARBA00022989"/>
    </source>
</evidence>
<dbReference type="GO" id="GO:0005886">
    <property type="term" value="C:plasma membrane"/>
    <property type="evidence" value="ECO:0007669"/>
    <property type="project" value="UniProtKB-SubCell"/>
</dbReference>
<keyword evidence="5 6" id="KW-0472">Membrane</keyword>
<dbReference type="PANTHER" id="PTHR30086">
    <property type="entry name" value="ARGININE EXPORTER PROTEIN ARGO"/>
    <property type="match status" value="1"/>
</dbReference>
<keyword evidence="3 6" id="KW-0812">Transmembrane</keyword>
<organism evidence="7 8">
    <name type="scientific">Caenispirillum salinarum AK4</name>
    <dbReference type="NCBI Taxonomy" id="1238182"/>
    <lineage>
        <taxon>Bacteria</taxon>
        <taxon>Pseudomonadati</taxon>
        <taxon>Pseudomonadota</taxon>
        <taxon>Alphaproteobacteria</taxon>
        <taxon>Rhodospirillales</taxon>
        <taxon>Novispirillaceae</taxon>
        <taxon>Caenispirillum</taxon>
    </lineage>
</organism>
<sequence>MPLDLWLAFAAASAVMLLIPGPTILLVVAYALGQGRRAAFATVAGVLLGDFTAMTASLAGLGVILAASAEAFTVLKWIGAAYLVWLGIRMWRAPVPESGPEEVAAPVVSRRTMLLHAWIVTALNPKGIVFFVAFLPQFLDPALPVLPQLAIMEATFLTLAVLNAAAYALLASSARRAVRSAAVRRAVNRTGGGLLVGAGVLTAMMRRA</sequence>
<comment type="subcellular location">
    <subcellularLocation>
        <location evidence="1">Cell membrane</location>
        <topology evidence="1">Multi-pass membrane protein</topology>
    </subcellularLocation>
</comment>
<dbReference type="Pfam" id="PF01810">
    <property type="entry name" value="LysE"/>
    <property type="match status" value="1"/>
</dbReference>
<dbReference type="InterPro" id="IPR001123">
    <property type="entry name" value="LeuE-type"/>
</dbReference>
<keyword evidence="8" id="KW-1185">Reference proteome</keyword>
<proteinExistence type="predicted"/>
<keyword evidence="2" id="KW-1003">Cell membrane</keyword>
<dbReference type="PIRSF" id="PIRSF006324">
    <property type="entry name" value="LeuE"/>
    <property type="match status" value="1"/>
</dbReference>
<dbReference type="OrthoDB" id="9804822at2"/>
<accession>K9GQ55</accession>
<reference evidence="7 8" key="1">
    <citation type="journal article" date="2013" name="Genome Announc.">
        <title>Draft Genome Sequence of an Alphaproteobacterium, Caenispirillum salinarum AK4(T), Isolated from a Solar Saltern.</title>
        <authorList>
            <person name="Khatri I."/>
            <person name="Singh A."/>
            <person name="Korpole S."/>
            <person name="Pinnaka A.K."/>
            <person name="Subramanian S."/>
        </authorList>
    </citation>
    <scope>NUCLEOTIDE SEQUENCE [LARGE SCALE GENOMIC DNA]</scope>
    <source>
        <strain evidence="7 8">AK4</strain>
    </source>
</reference>